<dbReference type="OrthoDB" id="825516at2"/>
<gene>
    <name evidence="2" type="ORF">SAMN05444396_104344</name>
</gene>
<feature type="transmembrane region" description="Helical" evidence="1">
    <location>
        <begin position="95"/>
        <end position="119"/>
    </location>
</feature>
<proteinExistence type="predicted"/>
<evidence type="ECO:0000313" key="2">
    <source>
        <dbReference type="EMBL" id="SHG10501.1"/>
    </source>
</evidence>
<protein>
    <recommendedName>
        <fullName evidence="4">Yip1 domain-containing protein</fullName>
    </recommendedName>
</protein>
<accession>A0A1M5H397</accession>
<keyword evidence="1" id="KW-0472">Membrane</keyword>
<keyword evidence="1" id="KW-1133">Transmembrane helix</keyword>
<dbReference type="RefSeq" id="WP_072990568.1">
    <property type="nucleotide sequence ID" value="NZ_FQWE01000004.1"/>
</dbReference>
<feature type="transmembrane region" description="Helical" evidence="1">
    <location>
        <begin position="184"/>
        <end position="207"/>
    </location>
</feature>
<dbReference type="STRING" id="271157.SAMN05444396_104344"/>
<dbReference type="Proteomes" id="UP000184036">
    <property type="component" value="Unassembled WGS sequence"/>
</dbReference>
<name>A0A1M5H397_9FLAO</name>
<feature type="transmembrane region" description="Helical" evidence="1">
    <location>
        <begin position="149"/>
        <end position="172"/>
    </location>
</feature>
<dbReference type="EMBL" id="FQWE01000004">
    <property type="protein sequence ID" value="SHG10501.1"/>
    <property type="molecule type" value="Genomic_DNA"/>
</dbReference>
<evidence type="ECO:0008006" key="4">
    <source>
        <dbReference type="Google" id="ProtNLM"/>
    </source>
</evidence>
<evidence type="ECO:0000256" key="1">
    <source>
        <dbReference type="SAM" id="Phobius"/>
    </source>
</evidence>
<evidence type="ECO:0000313" key="3">
    <source>
        <dbReference type="Proteomes" id="UP000184036"/>
    </source>
</evidence>
<sequence length="210" mass="24592">MKSSFFKYFILISALILITQATNYLLDFNTLIHNSLADKLTSQQIDNFFEFSSKWQWLSYLLIAIILLIKVSIITSVLYIGVFLFSNMIVTFKQLWNIVITAEFIFLLVPIIKTIWFYFFQTNYALEDVQYFYPLSSLNIIGHKGLEPWLIYPFQTLNFFELGYWLILAYYIGKATETTMDHGLKIVASSYGSALLLWVVVIMFFTLNYS</sequence>
<feature type="transmembrane region" description="Helical" evidence="1">
    <location>
        <begin position="57"/>
        <end position="83"/>
    </location>
</feature>
<reference evidence="3" key="1">
    <citation type="submission" date="2016-11" db="EMBL/GenBank/DDBJ databases">
        <authorList>
            <person name="Varghese N."/>
            <person name="Submissions S."/>
        </authorList>
    </citation>
    <scope>NUCLEOTIDE SEQUENCE [LARGE SCALE GENOMIC DNA]</scope>
    <source>
        <strain evidence="3">DSM 19741</strain>
    </source>
</reference>
<keyword evidence="1" id="KW-0812">Transmembrane</keyword>
<dbReference type="AlphaFoldDB" id="A0A1M5H397"/>
<keyword evidence="3" id="KW-1185">Reference proteome</keyword>
<organism evidence="2 3">
    <name type="scientific">Flavobacterium segetis</name>
    <dbReference type="NCBI Taxonomy" id="271157"/>
    <lineage>
        <taxon>Bacteria</taxon>
        <taxon>Pseudomonadati</taxon>
        <taxon>Bacteroidota</taxon>
        <taxon>Flavobacteriia</taxon>
        <taxon>Flavobacteriales</taxon>
        <taxon>Flavobacteriaceae</taxon>
        <taxon>Flavobacterium</taxon>
    </lineage>
</organism>